<sequence length="310" mass="36638">MNEKSIEKEEWNEINEKERVEKMEILVERLKKESELGKSERIKENECFIEKQENEKEEQREKEIVVVEKIKEVNFYANDTNSFSASKSLCVQNSEDPSKDKDGKLSYKSIKMINFFLSTSYLSLEIYFKDSRLFSLVFMELKTKGRSMEKVLRHFLKDLPISRCFYAKESAFIEAIKNDEFVSLLYCKEELSGLFPLREMEHQIELVSLFIMAYVDEILIDVYYGFKLLMTFDLIGHVLRLDDKPNMKLTTYIHYKIMTLSMQTTRSLMWKMTKYWEFIDLPPTVGPSPTIPGRLLPANHLEAYTLPRPV</sequence>
<name>A0ACC0AVR7_CATRO</name>
<accession>A0ACC0AVR7</accession>
<evidence type="ECO:0000313" key="2">
    <source>
        <dbReference type="Proteomes" id="UP001060085"/>
    </source>
</evidence>
<dbReference type="EMBL" id="CM044705">
    <property type="protein sequence ID" value="KAI5664097.1"/>
    <property type="molecule type" value="Genomic_DNA"/>
</dbReference>
<dbReference type="Proteomes" id="UP001060085">
    <property type="component" value="Linkage Group LG05"/>
</dbReference>
<evidence type="ECO:0000313" key="1">
    <source>
        <dbReference type="EMBL" id="KAI5664097.1"/>
    </source>
</evidence>
<comment type="caution">
    <text evidence="1">The sequence shown here is derived from an EMBL/GenBank/DDBJ whole genome shotgun (WGS) entry which is preliminary data.</text>
</comment>
<proteinExistence type="predicted"/>
<protein>
    <submittedName>
        <fullName evidence="1">Uncharacterized protein</fullName>
    </submittedName>
</protein>
<keyword evidence="2" id="KW-1185">Reference proteome</keyword>
<organism evidence="1 2">
    <name type="scientific">Catharanthus roseus</name>
    <name type="common">Madagascar periwinkle</name>
    <name type="synonym">Vinca rosea</name>
    <dbReference type="NCBI Taxonomy" id="4058"/>
    <lineage>
        <taxon>Eukaryota</taxon>
        <taxon>Viridiplantae</taxon>
        <taxon>Streptophyta</taxon>
        <taxon>Embryophyta</taxon>
        <taxon>Tracheophyta</taxon>
        <taxon>Spermatophyta</taxon>
        <taxon>Magnoliopsida</taxon>
        <taxon>eudicotyledons</taxon>
        <taxon>Gunneridae</taxon>
        <taxon>Pentapetalae</taxon>
        <taxon>asterids</taxon>
        <taxon>lamiids</taxon>
        <taxon>Gentianales</taxon>
        <taxon>Apocynaceae</taxon>
        <taxon>Rauvolfioideae</taxon>
        <taxon>Vinceae</taxon>
        <taxon>Catharanthinae</taxon>
        <taxon>Catharanthus</taxon>
    </lineage>
</organism>
<reference evidence="2" key="1">
    <citation type="journal article" date="2023" name="Nat. Plants">
        <title>Single-cell RNA sequencing provides a high-resolution roadmap for understanding the multicellular compartmentation of specialized metabolism.</title>
        <authorList>
            <person name="Sun S."/>
            <person name="Shen X."/>
            <person name="Li Y."/>
            <person name="Li Y."/>
            <person name="Wang S."/>
            <person name="Li R."/>
            <person name="Zhang H."/>
            <person name="Shen G."/>
            <person name="Guo B."/>
            <person name="Wei J."/>
            <person name="Xu J."/>
            <person name="St-Pierre B."/>
            <person name="Chen S."/>
            <person name="Sun C."/>
        </authorList>
    </citation>
    <scope>NUCLEOTIDE SEQUENCE [LARGE SCALE GENOMIC DNA]</scope>
</reference>
<gene>
    <name evidence="1" type="ORF">M9H77_23420</name>
</gene>